<name>A0A8T0F232_ARGBR</name>
<evidence type="ECO:0000313" key="1">
    <source>
        <dbReference type="EMBL" id="KAF8782978.1"/>
    </source>
</evidence>
<evidence type="ECO:0000313" key="2">
    <source>
        <dbReference type="Proteomes" id="UP000807504"/>
    </source>
</evidence>
<dbReference type="EMBL" id="JABXBU010001863">
    <property type="protein sequence ID" value="KAF8782978.1"/>
    <property type="molecule type" value="Genomic_DNA"/>
</dbReference>
<protein>
    <submittedName>
        <fullName evidence="1">Uncharacterized protein</fullName>
    </submittedName>
</protein>
<sequence length="120" mass="13530">MLKNNGRIEIGQVGNPFPWQQHSPLRMLTTLPSQPMMESNEAEVDAKPEVCSATVMVMGVGKGVELEPDLHILQQRRRESKQVVVLPLQVWMGSSIPPSKSFYFSIKIHRSCAFCVPHFI</sequence>
<organism evidence="1 2">
    <name type="scientific">Argiope bruennichi</name>
    <name type="common">Wasp spider</name>
    <name type="synonym">Aranea bruennichi</name>
    <dbReference type="NCBI Taxonomy" id="94029"/>
    <lineage>
        <taxon>Eukaryota</taxon>
        <taxon>Metazoa</taxon>
        <taxon>Ecdysozoa</taxon>
        <taxon>Arthropoda</taxon>
        <taxon>Chelicerata</taxon>
        <taxon>Arachnida</taxon>
        <taxon>Araneae</taxon>
        <taxon>Araneomorphae</taxon>
        <taxon>Entelegynae</taxon>
        <taxon>Araneoidea</taxon>
        <taxon>Araneidae</taxon>
        <taxon>Argiope</taxon>
    </lineage>
</organism>
<reference evidence="1" key="2">
    <citation type="submission" date="2020-06" db="EMBL/GenBank/DDBJ databases">
        <authorList>
            <person name="Sheffer M."/>
        </authorList>
    </citation>
    <scope>NUCLEOTIDE SEQUENCE</scope>
</reference>
<reference evidence="1" key="1">
    <citation type="journal article" date="2020" name="bioRxiv">
        <title>Chromosome-level reference genome of the European wasp spider Argiope bruennichi: a resource for studies on range expansion and evolutionary adaptation.</title>
        <authorList>
            <person name="Sheffer M.M."/>
            <person name="Hoppe A."/>
            <person name="Krehenwinkel H."/>
            <person name="Uhl G."/>
            <person name="Kuss A.W."/>
            <person name="Jensen L."/>
            <person name="Jensen C."/>
            <person name="Gillespie R.G."/>
            <person name="Hoff K.J."/>
            <person name="Prost S."/>
        </authorList>
    </citation>
    <scope>NUCLEOTIDE SEQUENCE</scope>
</reference>
<accession>A0A8T0F232</accession>
<dbReference type="Proteomes" id="UP000807504">
    <property type="component" value="Unassembled WGS sequence"/>
</dbReference>
<proteinExistence type="predicted"/>
<comment type="caution">
    <text evidence="1">The sequence shown here is derived from an EMBL/GenBank/DDBJ whole genome shotgun (WGS) entry which is preliminary data.</text>
</comment>
<gene>
    <name evidence="1" type="ORF">HNY73_013201</name>
</gene>
<keyword evidence="2" id="KW-1185">Reference proteome</keyword>
<dbReference type="AlphaFoldDB" id="A0A8T0F232"/>